<proteinExistence type="predicted"/>
<dbReference type="GO" id="GO:0016558">
    <property type="term" value="P:protein import into peroxisome matrix"/>
    <property type="evidence" value="ECO:0007669"/>
    <property type="project" value="TreeGrafter"/>
</dbReference>
<accession>A0A1X2GH04</accession>
<dbReference type="InterPro" id="IPR026894">
    <property type="entry name" value="DnaJ_X"/>
</dbReference>
<dbReference type="PANTHER" id="PTHR45006">
    <property type="entry name" value="DNAJ-LIKE PROTEIN 1"/>
    <property type="match status" value="1"/>
</dbReference>
<dbReference type="PROSITE" id="PS50076">
    <property type="entry name" value="DNAJ_2"/>
    <property type="match status" value="1"/>
</dbReference>
<evidence type="ECO:0000313" key="4">
    <source>
        <dbReference type="Proteomes" id="UP000242146"/>
    </source>
</evidence>
<dbReference type="InterPro" id="IPR036869">
    <property type="entry name" value="J_dom_sf"/>
</dbReference>
<comment type="caution">
    <text evidence="3">The sequence shown here is derived from an EMBL/GenBank/DDBJ whole genome shotgun (WGS) entry which is preliminary data.</text>
</comment>
<dbReference type="Proteomes" id="UP000242146">
    <property type="component" value="Unassembled WGS sequence"/>
</dbReference>
<keyword evidence="1" id="KW-0175">Coiled coil</keyword>
<dbReference type="Gene3D" id="1.10.287.110">
    <property type="entry name" value="DnaJ domain"/>
    <property type="match status" value="1"/>
</dbReference>
<dbReference type="OrthoDB" id="10250354at2759"/>
<evidence type="ECO:0000313" key="3">
    <source>
        <dbReference type="EMBL" id="ORX53608.1"/>
    </source>
</evidence>
<protein>
    <recommendedName>
        <fullName evidence="2">J domain-containing protein</fullName>
    </recommendedName>
</protein>
<name>A0A1X2GH04_9FUNG</name>
<reference evidence="3 4" key="1">
    <citation type="submission" date="2016-07" db="EMBL/GenBank/DDBJ databases">
        <title>Pervasive Adenine N6-methylation of Active Genes in Fungi.</title>
        <authorList>
            <consortium name="DOE Joint Genome Institute"/>
            <person name="Mondo S.J."/>
            <person name="Dannebaum R.O."/>
            <person name="Kuo R.C."/>
            <person name="Labutti K."/>
            <person name="Haridas S."/>
            <person name="Kuo A."/>
            <person name="Salamov A."/>
            <person name="Ahrendt S.R."/>
            <person name="Lipzen A."/>
            <person name="Sullivan W."/>
            <person name="Andreopoulos W.B."/>
            <person name="Clum A."/>
            <person name="Lindquist E."/>
            <person name="Daum C."/>
            <person name="Ramamoorthy G.K."/>
            <person name="Gryganskyi A."/>
            <person name="Culley D."/>
            <person name="Magnuson J.K."/>
            <person name="James T.Y."/>
            <person name="O'Malley M.A."/>
            <person name="Stajich J.E."/>
            <person name="Spatafora J.W."/>
            <person name="Visel A."/>
            <person name="Grigoriev I.V."/>
        </authorList>
    </citation>
    <scope>NUCLEOTIDE SEQUENCE [LARGE SCALE GENOMIC DNA]</scope>
    <source>
        <strain evidence="3 4">NRRL 3301</strain>
    </source>
</reference>
<dbReference type="GO" id="GO:0005829">
    <property type="term" value="C:cytosol"/>
    <property type="evidence" value="ECO:0007669"/>
    <property type="project" value="TreeGrafter"/>
</dbReference>
<dbReference type="Pfam" id="PF14308">
    <property type="entry name" value="DnaJ-X"/>
    <property type="match status" value="1"/>
</dbReference>
<dbReference type="PANTHER" id="PTHR45006:SF1">
    <property type="entry name" value="DNAJ-LIKE PROTEIN 1"/>
    <property type="match status" value="1"/>
</dbReference>
<dbReference type="AlphaFoldDB" id="A0A1X2GH04"/>
<dbReference type="Pfam" id="PF00226">
    <property type="entry name" value="DnaJ"/>
    <property type="match status" value="1"/>
</dbReference>
<feature type="coiled-coil region" evidence="1">
    <location>
        <begin position="7"/>
        <end position="128"/>
    </location>
</feature>
<organism evidence="3 4">
    <name type="scientific">Hesseltinella vesiculosa</name>
    <dbReference type="NCBI Taxonomy" id="101127"/>
    <lineage>
        <taxon>Eukaryota</taxon>
        <taxon>Fungi</taxon>
        <taxon>Fungi incertae sedis</taxon>
        <taxon>Mucoromycota</taxon>
        <taxon>Mucoromycotina</taxon>
        <taxon>Mucoromycetes</taxon>
        <taxon>Mucorales</taxon>
        <taxon>Cunninghamellaceae</taxon>
        <taxon>Hesseltinella</taxon>
    </lineage>
</organism>
<gene>
    <name evidence="3" type="ORF">DM01DRAFT_1322582</name>
</gene>
<dbReference type="PROSITE" id="PS00636">
    <property type="entry name" value="DNAJ_1"/>
    <property type="match status" value="1"/>
</dbReference>
<sequence length="444" mass="51366">MRLELRIKQLEEEKMQQEHEIISLNNKNRHLEEDLEKAQGKIEQLKTLESEDDDLKKANDAAQRRITLLEQELEESDKSLKDTTANFREADVKAEHFERKVQQLENMLQTQELKNEEILEKNKDLQKHHCMKTNDPTAELLPFAHGFSLLLTFILCHPDRNKRPDAEEMFKTISEAYQILRDDTLRKRYDQFGRTPDLEADLVDGRYFFDQVYGGKAFKEFIGDLNVGKVVGVSDSSCDQAEQQKRVEQLAYEQQDERVESLIASFLKRIETFEEPASATFQKQTWQRIEELLPEGHARSILTIVGRLYVYKAKEFLGMKCGLLPGYAYSLREKNYIVRSLWTAVKSSMDANQASEVLIKTKEACKDITGIDLIASTKAYIAVWNLLRFEIEATLRTMCDRLLKDSSVTDSERQRRAYALLYLGNTFMARPKPSAIETAITSIS</sequence>
<feature type="domain" description="J" evidence="2">
    <location>
        <begin position="114"/>
        <end position="193"/>
    </location>
</feature>
<dbReference type="InterPro" id="IPR001623">
    <property type="entry name" value="DnaJ_domain"/>
</dbReference>
<dbReference type="InterPro" id="IPR052814">
    <property type="entry name" value="Peroxisomal_DnaJ"/>
</dbReference>
<dbReference type="InterPro" id="IPR018253">
    <property type="entry name" value="DnaJ_domain_CS"/>
</dbReference>
<dbReference type="CDD" id="cd06257">
    <property type="entry name" value="DnaJ"/>
    <property type="match status" value="1"/>
</dbReference>
<evidence type="ECO:0000256" key="1">
    <source>
        <dbReference type="SAM" id="Coils"/>
    </source>
</evidence>
<evidence type="ECO:0000259" key="2">
    <source>
        <dbReference type="PROSITE" id="PS50076"/>
    </source>
</evidence>
<dbReference type="SUPFAM" id="SSF57997">
    <property type="entry name" value="Tropomyosin"/>
    <property type="match status" value="1"/>
</dbReference>
<dbReference type="EMBL" id="MCGT01000015">
    <property type="protein sequence ID" value="ORX53608.1"/>
    <property type="molecule type" value="Genomic_DNA"/>
</dbReference>
<dbReference type="SUPFAM" id="SSF46565">
    <property type="entry name" value="Chaperone J-domain"/>
    <property type="match status" value="1"/>
</dbReference>
<keyword evidence="4" id="KW-1185">Reference proteome</keyword>